<dbReference type="CDD" id="cd01887">
    <property type="entry name" value="IF2_eIF5B"/>
    <property type="match status" value="1"/>
</dbReference>
<dbReference type="FunFam" id="3.40.50.10050:FF:000001">
    <property type="entry name" value="Translation initiation factor IF-2"/>
    <property type="match status" value="1"/>
</dbReference>
<keyword evidence="8" id="KW-0963">Cytoplasm</keyword>
<dbReference type="InterPro" id="IPR044145">
    <property type="entry name" value="IF2_II"/>
</dbReference>
<feature type="binding site" evidence="8">
    <location>
        <begin position="205"/>
        <end position="212"/>
    </location>
    <ligand>
        <name>GTP</name>
        <dbReference type="ChEBI" id="CHEBI:37565"/>
    </ligand>
</feature>
<name>A0AAU7VQ28_9FIRM</name>
<dbReference type="EMBL" id="CP158367">
    <property type="protein sequence ID" value="XBX76265.1"/>
    <property type="molecule type" value="Genomic_DNA"/>
</dbReference>
<dbReference type="SUPFAM" id="SSF50447">
    <property type="entry name" value="Translation proteins"/>
    <property type="match status" value="2"/>
</dbReference>
<dbReference type="FunFam" id="2.40.30.10:FF:000008">
    <property type="entry name" value="Translation initiation factor IF-2"/>
    <property type="match status" value="1"/>
</dbReference>
<keyword evidence="6 8" id="KW-0342">GTP-binding</keyword>
<dbReference type="HAMAP" id="MF_00100_B">
    <property type="entry name" value="IF_2_B"/>
    <property type="match status" value="1"/>
</dbReference>
<feature type="compositionally biased region" description="Basic residues" evidence="10">
    <location>
        <begin position="85"/>
        <end position="98"/>
    </location>
</feature>
<dbReference type="Gene3D" id="1.10.10.2480">
    <property type="match status" value="1"/>
</dbReference>
<dbReference type="GO" id="GO:0003924">
    <property type="term" value="F:GTPase activity"/>
    <property type="evidence" value="ECO:0007669"/>
    <property type="project" value="UniProtKB-UniRule"/>
</dbReference>
<dbReference type="GO" id="GO:0005829">
    <property type="term" value="C:cytosol"/>
    <property type="evidence" value="ECO:0007669"/>
    <property type="project" value="TreeGrafter"/>
</dbReference>
<dbReference type="InterPro" id="IPR023115">
    <property type="entry name" value="TIF_IF2_dom3"/>
</dbReference>
<dbReference type="CDD" id="cd03702">
    <property type="entry name" value="IF2_mtIF2_II"/>
    <property type="match status" value="1"/>
</dbReference>
<comment type="function">
    <text evidence="7 8 9">One of the essential components for the initiation of protein synthesis. Protects formylmethionyl-tRNA from spontaneous hydrolysis and promotes its binding to the 30S ribosomal subunits. Also involved in the hydrolysis of GTP during the formation of the 70S ribosomal complex.</text>
</comment>
<keyword evidence="4 8" id="KW-0547">Nucleotide-binding</keyword>
<evidence type="ECO:0000256" key="5">
    <source>
        <dbReference type="ARBA" id="ARBA00022917"/>
    </source>
</evidence>
<dbReference type="PANTHER" id="PTHR43381">
    <property type="entry name" value="TRANSLATION INITIATION FACTOR IF-2-RELATED"/>
    <property type="match status" value="1"/>
</dbReference>
<dbReference type="SUPFAM" id="SSF52540">
    <property type="entry name" value="P-loop containing nucleoside triphosphate hydrolases"/>
    <property type="match status" value="1"/>
</dbReference>
<feature type="domain" description="Tr-type G" evidence="11">
    <location>
        <begin position="196"/>
        <end position="365"/>
    </location>
</feature>
<dbReference type="PANTHER" id="PTHR43381:SF5">
    <property type="entry name" value="TR-TYPE G DOMAIN-CONTAINING PROTEIN"/>
    <property type="match status" value="1"/>
</dbReference>
<feature type="binding site" evidence="8">
    <location>
        <begin position="305"/>
        <end position="308"/>
    </location>
    <ligand>
        <name>GTP</name>
        <dbReference type="ChEBI" id="CHEBI:37565"/>
    </ligand>
</feature>
<dbReference type="Pfam" id="PF22042">
    <property type="entry name" value="EF-G_D2"/>
    <property type="match status" value="1"/>
</dbReference>
<dbReference type="GO" id="GO:0005525">
    <property type="term" value="F:GTP binding"/>
    <property type="evidence" value="ECO:0007669"/>
    <property type="project" value="UniProtKB-KW"/>
</dbReference>
<keyword evidence="5 8" id="KW-0648">Protein biosynthesis</keyword>
<dbReference type="InterPro" id="IPR036925">
    <property type="entry name" value="TIF_IF2_dom3_sf"/>
</dbReference>
<dbReference type="InterPro" id="IPR000795">
    <property type="entry name" value="T_Tr_GTP-bd_dom"/>
</dbReference>
<evidence type="ECO:0000256" key="8">
    <source>
        <dbReference type="HAMAP-Rule" id="MF_00100"/>
    </source>
</evidence>
<dbReference type="CDD" id="cd03692">
    <property type="entry name" value="mtIF2_IVc"/>
    <property type="match status" value="1"/>
</dbReference>
<dbReference type="SUPFAM" id="SSF52156">
    <property type="entry name" value="Initiation factor IF2/eIF5b, domain 3"/>
    <property type="match status" value="1"/>
</dbReference>
<dbReference type="PROSITE" id="PS51722">
    <property type="entry name" value="G_TR_2"/>
    <property type="match status" value="1"/>
</dbReference>
<dbReference type="InterPro" id="IPR053905">
    <property type="entry name" value="EF-G-like_DII"/>
</dbReference>
<dbReference type="InterPro" id="IPR006847">
    <property type="entry name" value="IF2_N"/>
</dbReference>
<dbReference type="Pfam" id="PF11987">
    <property type="entry name" value="IF-2"/>
    <property type="match status" value="1"/>
</dbReference>
<feature type="binding site" evidence="8">
    <location>
        <begin position="251"/>
        <end position="255"/>
    </location>
    <ligand>
        <name>GTP</name>
        <dbReference type="ChEBI" id="CHEBI:37565"/>
    </ligand>
</feature>
<dbReference type="Gene3D" id="3.40.50.300">
    <property type="entry name" value="P-loop containing nucleotide triphosphate hydrolases"/>
    <property type="match status" value="1"/>
</dbReference>
<dbReference type="FunFam" id="3.40.50.300:FF:000019">
    <property type="entry name" value="Translation initiation factor IF-2"/>
    <property type="match status" value="1"/>
</dbReference>
<organism evidence="12">
    <name type="scientific">Proteinivorax tanatarense</name>
    <dbReference type="NCBI Taxonomy" id="1260629"/>
    <lineage>
        <taxon>Bacteria</taxon>
        <taxon>Bacillati</taxon>
        <taxon>Bacillota</taxon>
        <taxon>Clostridia</taxon>
        <taxon>Eubacteriales</taxon>
        <taxon>Proteinivoracaceae</taxon>
        <taxon>Proteinivorax</taxon>
    </lineage>
</organism>
<dbReference type="InterPro" id="IPR015760">
    <property type="entry name" value="TIF_IF2"/>
</dbReference>
<evidence type="ECO:0000256" key="4">
    <source>
        <dbReference type="ARBA" id="ARBA00022741"/>
    </source>
</evidence>
<dbReference type="RefSeq" id="WP_350344999.1">
    <property type="nucleotide sequence ID" value="NZ_CP158367.1"/>
</dbReference>
<sequence>MSKKYRVYEVARDLSVSSKELVERLQGTKINVKNHMSTLSEEDVSYVYDLFIKVQEEKNNDNIDKKDTKETLIENTEDQKDQSKKNKTKNKKRGRNKQKKNEQSQITKDDQMNNKVVLTSDSITVAELAEQLQVSSTEIIKKLMSLGIMATLNQSLDVETVELVALEFDVTVEVKSEEEEKVDELDFDDKPEDLKPRSPVVTVLGHVDHGKTTLLDSIRNTKVTTGEAGGITQHIGAYQVRANENKITFIDTPGHAAFTAMRARGAQVTDIAILVVAADDGVMPQTVEAINHVKAAGVPIIVAVNKIDRPTANVDKIKQEMANYNLVPEEWGGDTVFAEVSALKGEGIDNLLEMIVLVSEMQELKANPNALASGTVIESKLDKGRGPVATVLIRRGTLHVGDSIASGTAYGKVRAMINDKGKNIKKAKPSTPVEILGLSEAPQAGESFRVMENDKTARNLAQQKLNKDKNELMQNNSAVSLDDLFKSIQEGEIKDLNIIVKADVQGSCEAIKHSLEKLSDEKVNVKVIHTGVGAVNENDVMLASASSAIIIGFNVRPDTSAQKTAKKDGVDLRLYRIIYDAIEDVKKAMQGLLEPEYEEVFVGKAEVRQTFKASKIGTIAGSYVTEGKMVKGYGVRLIRDGIVIYEGKLDTLKRFKDDVKEVNTGYECGILLENFNDVKDGDMVECFTEQEVKPV</sequence>
<feature type="region of interest" description="G-domain" evidence="8">
    <location>
        <begin position="199"/>
        <end position="347"/>
    </location>
</feature>
<evidence type="ECO:0000256" key="10">
    <source>
        <dbReference type="SAM" id="MobiDB-lite"/>
    </source>
</evidence>
<dbReference type="InterPro" id="IPR005225">
    <property type="entry name" value="Small_GTP-bd"/>
</dbReference>
<proteinExistence type="inferred from homology"/>
<reference evidence="12" key="1">
    <citation type="journal article" date="2013" name="Extremophiles">
        <title>Proteinivorax tanatarense gen. nov., sp. nov., an anaerobic, haloalkaliphilic, proteolytic bacterium isolated from a decaying algal bloom, and proposal of Proteinivoraceae fam. nov.</title>
        <authorList>
            <person name="Kevbrin V."/>
            <person name="Boltyanskaya Y."/>
            <person name="Zhilina T."/>
            <person name="Kolganova T."/>
            <person name="Lavrentjeva E."/>
            <person name="Kuznetsov B."/>
        </authorList>
    </citation>
    <scope>NUCLEOTIDE SEQUENCE</scope>
    <source>
        <strain evidence="12">Z-910T</strain>
    </source>
</reference>
<accession>A0AAU7VQ28</accession>
<evidence type="ECO:0000256" key="6">
    <source>
        <dbReference type="ARBA" id="ARBA00023134"/>
    </source>
</evidence>
<evidence type="ECO:0000256" key="2">
    <source>
        <dbReference type="ARBA" id="ARBA00020675"/>
    </source>
</evidence>
<dbReference type="AlphaFoldDB" id="A0AAU7VQ28"/>
<feature type="compositionally biased region" description="Basic and acidic residues" evidence="10">
    <location>
        <begin position="99"/>
        <end position="112"/>
    </location>
</feature>
<evidence type="ECO:0000256" key="1">
    <source>
        <dbReference type="ARBA" id="ARBA00007733"/>
    </source>
</evidence>
<dbReference type="Gene3D" id="2.40.30.10">
    <property type="entry name" value="Translation factors"/>
    <property type="match status" value="2"/>
</dbReference>
<dbReference type="Gene3D" id="3.40.50.10050">
    <property type="entry name" value="Translation initiation factor IF- 2, domain 3"/>
    <property type="match status" value="1"/>
</dbReference>
<evidence type="ECO:0000256" key="7">
    <source>
        <dbReference type="ARBA" id="ARBA00025162"/>
    </source>
</evidence>
<evidence type="ECO:0000313" key="12">
    <source>
        <dbReference type="EMBL" id="XBX76265.1"/>
    </source>
</evidence>
<dbReference type="InterPro" id="IPR000178">
    <property type="entry name" value="TF_IF2_bacterial-like"/>
</dbReference>
<dbReference type="GO" id="GO:0003743">
    <property type="term" value="F:translation initiation factor activity"/>
    <property type="evidence" value="ECO:0007669"/>
    <property type="project" value="UniProtKB-UniRule"/>
</dbReference>
<protein>
    <recommendedName>
        <fullName evidence="2 8">Translation initiation factor IF-2</fullName>
    </recommendedName>
</protein>
<comment type="subcellular location">
    <subcellularLocation>
        <location evidence="8">Cytoplasm</location>
    </subcellularLocation>
</comment>
<keyword evidence="3 8" id="KW-0396">Initiation factor</keyword>
<reference evidence="12" key="2">
    <citation type="submission" date="2024-06" db="EMBL/GenBank/DDBJ databases">
        <authorList>
            <person name="Petrova K.O."/>
            <person name="Toshchakov S.V."/>
            <person name="Boltjanskaja Y.V."/>
            <person name="Kevbrin V."/>
        </authorList>
    </citation>
    <scope>NUCLEOTIDE SEQUENCE</scope>
    <source>
        <strain evidence="12">Z-910T</strain>
    </source>
</reference>
<dbReference type="NCBIfam" id="TIGR00231">
    <property type="entry name" value="small_GTP"/>
    <property type="match status" value="1"/>
</dbReference>
<dbReference type="InterPro" id="IPR009000">
    <property type="entry name" value="Transl_B-barrel_sf"/>
</dbReference>
<feature type="region of interest" description="Disordered" evidence="10">
    <location>
        <begin position="74"/>
        <end position="113"/>
    </location>
</feature>
<dbReference type="NCBIfam" id="TIGR00487">
    <property type="entry name" value="IF-2"/>
    <property type="match status" value="1"/>
</dbReference>
<dbReference type="Pfam" id="PF00009">
    <property type="entry name" value="GTP_EFTU"/>
    <property type="match status" value="1"/>
</dbReference>
<evidence type="ECO:0000259" key="11">
    <source>
        <dbReference type="PROSITE" id="PS51722"/>
    </source>
</evidence>
<dbReference type="Pfam" id="PF04760">
    <property type="entry name" value="IF2_N"/>
    <property type="match status" value="2"/>
</dbReference>
<gene>
    <name evidence="8 12" type="primary">infB</name>
    <name evidence="12" type="ORF">PRVXT_001448</name>
</gene>
<dbReference type="InterPro" id="IPR027417">
    <property type="entry name" value="P-loop_NTPase"/>
</dbReference>
<dbReference type="FunFam" id="2.40.30.10:FF:000007">
    <property type="entry name" value="Translation initiation factor IF-2"/>
    <property type="match status" value="1"/>
</dbReference>
<feature type="compositionally biased region" description="Basic and acidic residues" evidence="10">
    <location>
        <begin position="74"/>
        <end position="84"/>
    </location>
</feature>
<dbReference type="PROSITE" id="PS01176">
    <property type="entry name" value="IF2"/>
    <property type="match status" value="1"/>
</dbReference>
<evidence type="ECO:0000256" key="9">
    <source>
        <dbReference type="RuleBase" id="RU000644"/>
    </source>
</evidence>
<comment type="similarity">
    <text evidence="1 8 9">Belongs to the TRAFAC class translation factor GTPase superfamily. Classic translation factor GTPase family. IF-2 subfamily.</text>
</comment>
<evidence type="ECO:0000256" key="3">
    <source>
        <dbReference type="ARBA" id="ARBA00022540"/>
    </source>
</evidence>